<dbReference type="GeneID" id="92500798"/>
<dbReference type="SMART" id="SM00822">
    <property type="entry name" value="PKS_KR"/>
    <property type="match status" value="1"/>
</dbReference>
<reference evidence="5 6" key="1">
    <citation type="journal article" date="2014" name="Antonie Van Leeuwenhoek">
        <title>Hyphomonas beringensis sp. nov. and Hyphomonas chukchiensis sp. nov., isolated from surface seawater of the Bering Sea and Chukchi Sea.</title>
        <authorList>
            <person name="Li C."/>
            <person name="Lai Q."/>
            <person name="Li G."/>
            <person name="Dong C."/>
            <person name="Wang J."/>
            <person name="Liao Y."/>
            <person name="Shao Z."/>
        </authorList>
    </citation>
    <scope>NUCLEOTIDE SEQUENCE [LARGE SCALE GENOMIC DNA]</scope>
    <source>
        <strain evidence="5 6">22II1-22F38</strain>
    </source>
</reference>
<dbReference type="AlphaFoldDB" id="A0A059DYS7"/>
<dbReference type="PANTHER" id="PTHR42760:SF132">
    <property type="entry name" value="SHORT-CHAIN DEHYDROGENASE_REDUCTASE FAMILY PROTEIN"/>
    <property type="match status" value="1"/>
</dbReference>
<dbReference type="EMBL" id="DMBR01000025">
    <property type="protein sequence ID" value="HAE93097.1"/>
    <property type="molecule type" value="Genomic_DNA"/>
</dbReference>
<dbReference type="eggNOG" id="COG1028">
    <property type="taxonomic scope" value="Bacteria"/>
</dbReference>
<dbReference type="InterPro" id="IPR020904">
    <property type="entry name" value="Sc_DH/Rdtase_CS"/>
</dbReference>
<dbReference type="STRING" id="1280948.HY36_07620"/>
<evidence type="ECO:0000259" key="3">
    <source>
        <dbReference type="SMART" id="SM00822"/>
    </source>
</evidence>
<dbReference type="PRINTS" id="PR00081">
    <property type="entry name" value="GDHRDH"/>
</dbReference>
<gene>
    <name evidence="4" type="ORF">DCG65_00960</name>
    <name evidence="5" type="ORF">HY36_07620</name>
</gene>
<dbReference type="OrthoDB" id="198783at2"/>
<evidence type="ECO:0000256" key="2">
    <source>
        <dbReference type="RuleBase" id="RU000363"/>
    </source>
</evidence>
<dbReference type="SUPFAM" id="SSF51735">
    <property type="entry name" value="NAD(P)-binding Rossmann-fold domains"/>
    <property type="match status" value="1"/>
</dbReference>
<dbReference type="Pfam" id="PF00106">
    <property type="entry name" value="adh_short"/>
    <property type="match status" value="1"/>
</dbReference>
<dbReference type="InterPro" id="IPR002347">
    <property type="entry name" value="SDR_fam"/>
</dbReference>
<accession>A0A059DYS7</accession>
<dbReference type="FunFam" id="3.40.50.720:FF:000084">
    <property type="entry name" value="Short-chain dehydrogenase reductase"/>
    <property type="match status" value="1"/>
</dbReference>
<dbReference type="EMBL" id="AWFH01000045">
    <property type="protein sequence ID" value="KCZ59137.1"/>
    <property type="molecule type" value="Genomic_DNA"/>
</dbReference>
<dbReference type="PROSITE" id="PS00061">
    <property type="entry name" value="ADH_SHORT"/>
    <property type="match status" value="1"/>
</dbReference>
<dbReference type="Proteomes" id="UP000024547">
    <property type="component" value="Unassembled WGS sequence"/>
</dbReference>
<dbReference type="InterPro" id="IPR036291">
    <property type="entry name" value="NAD(P)-bd_dom_sf"/>
</dbReference>
<dbReference type="Gene3D" id="3.40.50.720">
    <property type="entry name" value="NAD(P)-binding Rossmann-like Domain"/>
    <property type="match status" value="1"/>
</dbReference>
<name>A0A059DYS7_9PROT</name>
<evidence type="ECO:0000313" key="4">
    <source>
        <dbReference type="EMBL" id="HAE93097.1"/>
    </source>
</evidence>
<dbReference type="PANTHER" id="PTHR42760">
    <property type="entry name" value="SHORT-CHAIN DEHYDROGENASES/REDUCTASES FAMILY MEMBER"/>
    <property type="match status" value="1"/>
</dbReference>
<comment type="similarity">
    <text evidence="1 2">Belongs to the short-chain dehydrogenases/reductases (SDR) family.</text>
</comment>
<dbReference type="PRINTS" id="PR00080">
    <property type="entry name" value="SDRFAMILY"/>
</dbReference>
<comment type="caution">
    <text evidence="5">The sequence shown here is derived from an EMBL/GenBank/DDBJ whole genome shotgun (WGS) entry which is preliminary data.</text>
</comment>
<dbReference type="Pfam" id="PF13561">
    <property type="entry name" value="adh_short_C2"/>
    <property type="match status" value="1"/>
</dbReference>
<dbReference type="InterPro" id="IPR057326">
    <property type="entry name" value="KR_dom"/>
</dbReference>
<evidence type="ECO:0000313" key="7">
    <source>
        <dbReference type="Proteomes" id="UP000259173"/>
    </source>
</evidence>
<proteinExistence type="inferred from homology"/>
<dbReference type="PATRIC" id="fig|1280948.3.peg.2641"/>
<evidence type="ECO:0000313" key="5">
    <source>
        <dbReference type="EMBL" id="KCZ59137.1"/>
    </source>
</evidence>
<dbReference type="Proteomes" id="UP000259173">
    <property type="component" value="Unassembled WGS sequence"/>
</dbReference>
<dbReference type="GO" id="GO:0016616">
    <property type="term" value="F:oxidoreductase activity, acting on the CH-OH group of donors, NAD or NADP as acceptor"/>
    <property type="evidence" value="ECO:0007669"/>
    <property type="project" value="TreeGrafter"/>
</dbReference>
<keyword evidence="6" id="KW-1185">Reference proteome</keyword>
<organism evidence="5 6">
    <name type="scientific">Hyphomonas atlantica</name>
    <dbReference type="NCBI Taxonomy" id="1280948"/>
    <lineage>
        <taxon>Bacteria</taxon>
        <taxon>Pseudomonadati</taxon>
        <taxon>Pseudomonadota</taxon>
        <taxon>Alphaproteobacteria</taxon>
        <taxon>Hyphomonadales</taxon>
        <taxon>Hyphomonadaceae</taxon>
        <taxon>Hyphomonas</taxon>
    </lineage>
</organism>
<sequence>MAQIEGKVAIITGAASGIGRACAIVLAREGACVVATDVDSEGLRDTEKLVSDAGGKILTLTQDVTDEAVWEDVFTEATEKFGTPSVLVNNAGIAIAGGITDFTLDDWRRQMAVNVDSVFLGTRAAMNAMSSGGSIINISSVAGLRGAAGASAYCTSKGAVRLFTKAAAVECAQMGTGIRVNSVHPGIIDTPIWQKSITRMTEVMDEERISALTAHSGANQMDVEAIASQSSPMGRAGRPEEVAELILFLASDASSYISGQEHVVDGAMTAR</sequence>
<dbReference type="RefSeq" id="WP_035553616.1">
    <property type="nucleotide sequence ID" value="NZ_AWFH01000045.1"/>
</dbReference>
<evidence type="ECO:0000256" key="1">
    <source>
        <dbReference type="ARBA" id="ARBA00006484"/>
    </source>
</evidence>
<reference evidence="4 7" key="2">
    <citation type="journal article" date="2018" name="Nat. Biotechnol.">
        <title>A standardized bacterial taxonomy based on genome phylogeny substantially revises the tree of life.</title>
        <authorList>
            <person name="Parks D.H."/>
            <person name="Chuvochina M."/>
            <person name="Waite D.W."/>
            <person name="Rinke C."/>
            <person name="Skarshewski A."/>
            <person name="Chaumeil P.A."/>
            <person name="Hugenholtz P."/>
        </authorList>
    </citation>
    <scope>NUCLEOTIDE SEQUENCE [LARGE SCALE GENOMIC DNA]</scope>
    <source>
        <strain evidence="4">UBA8557</strain>
    </source>
</reference>
<evidence type="ECO:0000313" key="6">
    <source>
        <dbReference type="Proteomes" id="UP000024547"/>
    </source>
</evidence>
<feature type="domain" description="Ketoreductase" evidence="3">
    <location>
        <begin position="7"/>
        <end position="190"/>
    </location>
</feature>
<protein>
    <submittedName>
        <fullName evidence="4">3-oxoacyl-ACP reductase</fullName>
    </submittedName>
</protein>